<dbReference type="Gene3D" id="1.20.190.20">
    <property type="entry name" value="14-3-3 domain"/>
    <property type="match status" value="1"/>
</dbReference>
<proteinExistence type="inferred from homology"/>
<comment type="similarity">
    <text evidence="1">Belongs to the 14-3-3 family.</text>
</comment>
<feature type="domain" description="14-3-3" evidence="2">
    <location>
        <begin position="325"/>
        <end position="542"/>
    </location>
</feature>
<evidence type="ECO:0000256" key="1">
    <source>
        <dbReference type="ARBA" id="ARBA00006141"/>
    </source>
</evidence>
<dbReference type="AlphaFoldDB" id="A0AAD5TXS0"/>
<gene>
    <name evidence="3" type="primary">BMH1</name>
    <name evidence="3" type="ORF">HK099_006639</name>
</gene>
<dbReference type="PANTHER" id="PTHR18860">
    <property type="entry name" value="14-3-3 PROTEIN"/>
    <property type="match status" value="1"/>
</dbReference>
<dbReference type="CDD" id="cd08774">
    <property type="entry name" value="14-3-3"/>
    <property type="match status" value="1"/>
</dbReference>
<dbReference type="InterPro" id="IPR000308">
    <property type="entry name" value="14-3-3"/>
</dbReference>
<dbReference type="Gene3D" id="3.30.9.10">
    <property type="entry name" value="D-Amino Acid Oxidase, subunit A, domain 2"/>
    <property type="match status" value="1"/>
</dbReference>
<dbReference type="EMBL" id="JADGJW010000589">
    <property type="protein sequence ID" value="KAJ3214819.1"/>
    <property type="molecule type" value="Genomic_DNA"/>
</dbReference>
<evidence type="ECO:0000313" key="4">
    <source>
        <dbReference type="Proteomes" id="UP001211065"/>
    </source>
</evidence>
<dbReference type="SUPFAM" id="SSF51971">
    <property type="entry name" value="Nucleotide-binding domain"/>
    <property type="match status" value="1"/>
</dbReference>
<protein>
    <submittedName>
        <fullName evidence="3">14-3-3 protein</fullName>
    </submittedName>
</protein>
<dbReference type="Pfam" id="PF00244">
    <property type="entry name" value="14-3-3"/>
    <property type="match status" value="1"/>
</dbReference>
<evidence type="ECO:0000313" key="3">
    <source>
        <dbReference type="EMBL" id="KAJ3214819.1"/>
    </source>
</evidence>
<dbReference type="Gene3D" id="3.40.50.720">
    <property type="entry name" value="NAD(P)-binding Rossmann-like Domain"/>
    <property type="match status" value="1"/>
</dbReference>
<organism evidence="3 4">
    <name type="scientific">Clydaea vesicula</name>
    <dbReference type="NCBI Taxonomy" id="447962"/>
    <lineage>
        <taxon>Eukaryota</taxon>
        <taxon>Fungi</taxon>
        <taxon>Fungi incertae sedis</taxon>
        <taxon>Chytridiomycota</taxon>
        <taxon>Chytridiomycota incertae sedis</taxon>
        <taxon>Chytridiomycetes</taxon>
        <taxon>Lobulomycetales</taxon>
        <taxon>Lobulomycetaceae</taxon>
        <taxon>Clydaea</taxon>
    </lineage>
</organism>
<dbReference type="InterPro" id="IPR023410">
    <property type="entry name" value="14-3-3_domain"/>
</dbReference>
<evidence type="ECO:0000259" key="2">
    <source>
        <dbReference type="SMART" id="SM00101"/>
    </source>
</evidence>
<dbReference type="InterPro" id="IPR036815">
    <property type="entry name" value="14-3-3_dom_sf"/>
</dbReference>
<sequence>MHNVSLRKPALCNQSLFLLKASHAKRAQKHPATDIVLRTIEDHVISHEDNCTKFRLTCALLLQLSGYSVTIYTKASPDSWSTDEKYTSPKAVASLNEYRNQEWDQISFDTFKKLVDDKEVGLMLVPALEYSKNTIENLWYENFVPDFQEIKAKDLPVGQNYGFKFQTYCINVPKYLQWVLNQFKLNGGKIKHKTFKSIHELNIDNPDVVLNCSGLQAQSLNGVNDKLVYATRGQTVIVKAPKVYYTVTAGDAEDLQANDFTYVVMNDLQPCTKTADAIIERCVKLCPELLNEDGKVDIIGHKVGLRPSRIGGVRLEGKVERGNSREKNLYLAKLAEQGGRYNDMQEFITALFKDLAVSNEAPTVEERELFAIASKNVVGDLRETWYTIELIVKRLRESESDEEKLQTALDYQNKLKDEITLYCNLVVDLIDKNLIPSTKKDVAALIFFHKMKADYLRYLAEISTEEKKEQLAVLAKLSYTTAADIASTELPPTHPTRLGLVLNYSVFHYDILNSVEAASIIAKQGFDDALAEIDALEEHSYK</sequence>
<dbReference type="Proteomes" id="UP001211065">
    <property type="component" value="Unassembled WGS sequence"/>
</dbReference>
<dbReference type="SMART" id="SM00101">
    <property type="entry name" value="14_3_3"/>
    <property type="match status" value="1"/>
</dbReference>
<feature type="non-terminal residue" evidence="3">
    <location>
        <position position="1"/>
    </location>
</feature>
<reference evidence="3" key="1">
    <citation type="submission" date="2020-05" db="EMBL/GenBank/DDBJ databases">
        <title>Phylogenomic resolution of chytrid fungi.</title>
        <authorList>
            <person name="Stajich J.E."/>
            <person name="Amses K."/>
            <person name="Simmons R."/>
            <person name="Seto K."/>
            <person name="Myers J."/>
            <person name="Bonds A."/>
            <person name="Quandt C.A."/>
            <person name="Barry K."/>
            <person name="Liu P."/>
            <person name="Grigoriev I."/>
            <person name="Longcore J.E."/>
            <person name="James T.Y."/>
        </authorList>
    </citation>
    <scope>NUCLEOTIDE SEQUENCE</scope>
    <source>
        <strain evidence="3">JEL0476</strain>
    </source>
</reference>
<keyword evidence="4" id="KW-1185">Reference proteome</keyword>
<dbReference type="SUPFAM" id="SSF48445">
    <property type="entry name" value="14-3-3 protein"/>
    <property type="match status" value="1"/>
</dbReference>
<comment type="caution">
    <text evidence="3">The sequence shown here is derived from an EMBL/GenBank/DDBJ whole genome shotgun (WGS) entry which is preliminary data.</text>
</comment>
<name>A0AAD5TXS0_9FUNG</name>
<dbReference type="PRINTS" id="PR00305">
    <property type="entry name" value="1433ZETA"/>
</dbReference>
<accession>A0AAD5TXS0</accession>